<dbReference type="PANTHER" id="PTHR41795">
    <property type="entry name" value="EXOPOLYSACCHARIDE SYNTHESIS PROTEIN"/>
    <property type="match status" value="1"/>
</dbReference>
<dbReference type="PIRSF" id="PIRSF033239">
    <property type="entry name" value="ExoD"/>
    <property type="match status" value="1"/>
</dbReference>
<keyword evidence="3" id="KW-1185">Reference proteome</keyword>
<feature type="transmembrane region" description="Helical" evidence="1">
    <location>
        <begin position="143"/>
        <end position="163"/>
    </location>
</feature>
<proteinExistence type="predicted"/>
<feature type="transmembrane region" description="Helical" evidence="1">
    <location>
        <begin position="53"/>
        <end position="70"/>
    </location>
</feature>
<feature type="transmembrane region" description="Helical" evidence="1">
    <location>
        <begin position="168"/>
        <end position="188"/>
    </location>
</feature>
<protein>
    <submittedName>
        <fullName evidence="2">Exopolysaccharide biosynthesis protein</fullName>
    </submittedName>
</protein>
<keyword evidence="1" id="KW-1133">Transmembrane helix</keyword>
<gene>
    <name evidence="2" type="ORF">H0E84_04490</name>
</gene>
<dbReference type="EMBL" id="JACCKA010000030">
    <property type="protein sequence ID" value="NZA25631.1"/>
    <property type="molecule type" value="Genomic_DNA"/>
</dbReference>
<feature type="transmembrane region" description="Helical" evidence="1">
    <location>
        <begin position="115"/>
        <end position="137"/>
    </location>
</feature>
<accession>A0A853J905</accession>
<dbReference type="Proteomes" id="UP000578091">
    <property type="component" value="Unassembled WGS sequence"/>
</dbReference>
<organism evidence="2 3">
    <name type="scientific">Luteimonas salinisoli</name>
    <dbReference type="NCBI Taxonomy" id="2752307"/>
    <lineage>
        <taxon>Bacteria</taxon>
        <taxon>Pseudomonadati</taxon>
        <taxon>Pseudomonadota</taxon>
        <taxon>Gammaproteobacteria</taxon>
        <taxon>Lysobacterales</taxon>
        <taxon>Lysobacteraceae</taxon>
        <taxon>Luteimonas</taxon>
    </lineage>
</organism>
<name>A0A853J905_9GAMM</name>
<evidence type="ECO:0000256" key="1">
    <source>
        <dbReference type="SAM" id="Phobius"/>
    </source>
</evidence>
<comment type="caution">
    <text evidence="2">The sequence shown here is derived from an EMBL/GenBank/DDBJ whole genome shotgun (WGS) entry which is preliminary data.</text>
</comment>
<sequence length="192" mass="20025">MEDLLDRLARAAENQPRMSVADLLDAAGARSFGPLLLVPGVIVLSPLSGVPGLPTAMALVVLLVATQLLLRRRSFWLPGWALRRPVRPRLLQRAVRALRPVSRVLDRLIRPRLRVLAATSGGAAYPVALLCMVIALTMPPLELVPFANSLAGAVLTVIGLALVAGDGLLVLAAAVICAAGIGVAAFNLSGLG</sequence>
<dbReference type="Pfam" id="PF06055">
    <property type="entry name" value="ExoD"/>
    <property type="match status" value="1"/>
</dbReference>
<dbReference type="InterPro" id="IPR010331">
    <property type="entry name" value="ExoD"/>
</dbReference>
<dbReference type="AlphaFoldDB" id="A0A853J905"/>
<reference evidence="2 3" key="1">
    <citation type="submission" date="2020-07" db="EMBL/GenBank/DDBJ databases">
        <title>Luteimonas sp. SJ-92.</title>
        <authorList>
            <person name="Huang X.-X."/>
            <person name="Xu L."/>
            <person name="Sun J.-Q."/>
        </authorList>
    </citation>
    <scope>NUCLEOTIDE SEQUENCE [LARGE SCALE GENOMIC DNA]</scope>
    <source>
        <strain evidence="2 3">SJ-92</strain>
    </source>
</reference>
<dbReference type="RefSeq" id="WP_180677460.1">
    <property type="nucleotide sequence ID" value="NZ_JACCKA010000030.1"/>
</dbReference>
<keyword evidence="1" id="KW-0472">Membrane</keyword>
<evidence type="ECO:0000313" key="3">
    <source>
        <dbReference type="Proteomes" id="UP000578091"/>
    </source>
</evidence>
<keyword evidence="1" id="KW-0812">Transmembrane</keyword>
<dbReference type="PANTHER" id="PTHR41795:SF1">
    <property type="entry name" value="EXOPOLYSACCHARIDE SYNTHESIS PROTEIN"/>
    <property type="match status" value="1"/>
</dbReference>
<evidence type="ECO:0000313" key="2">
    <source>
        <dbReference type="EMBL" id="NZA25631.1"/>
    </source>
</evidence>